<feature type="compositionally biased region" description="Basic residues" evidence="7">
    <location>
        <begin position="657"/>
        <end position="670"/>
    </location>
</feature>
<comment type="caution">
    <text evidence="9">The sequence shown here is derived from an EMBL/GenBank/DDBJ whole genome shotgun (WGS) entry which is preliminary data.</text>
</comment>
<dbReference type="SMART" id="SM00066">
    <property type="entry name" value="GAL4"/>
    <property type="match status" value="1"/>
</dbReference>
<proteinExistence type="predicted"/>
<evidence type="ECO:0000313" key="9">
    <source>
        <dbReference type="EMBL" id="OAL29787.1"/>
    </source>
</evidence>
<keyword evidence="4" id="KW-0238">DNA-binding</keyword>
<dbReference type="CDD" id="cd00067">
    <property type="entry name" value="GAL4"/>
    <property type="match status" value="1"/>
</dbReference>
<feature type="compositionally biased region" description="Low complexity" evidence="7">
    <location>
        <begin position="693"/>
        <end position="705"/>
    </location>
</feature>
<dbReference type="GO" id="GO:0003677">
    <property type="term" value="F:DNA binding"/>
    <property type="evidence" value="ECO:0007669"/>
    <property type="project" value="UniProtKB-KW"/>
</dbReference>
<dbReference type="RefSeq" id="XP_022496715.1">
    <property type="nucleotide sequence ID" value="XM_022647351.1"/>
</dbReference>
<feature type="compositionally biased region" description="Low complexity" evidence="7">
    <location>
        <begin position="127"/>
        <end position="140"/>
    </location>
</feature>
<dbReference type="GO" id="GO:0000981">
    <property type="term" value="F:DNA-binding transcription factor activity, RNA polymerase II-specific"/>
    <property type="evidence" value="ECO:0007669"/>
    <property type="project" value="InterPro"/>
</dbReference>
<dbReference type="Pfam" id="PF04082">
    <property type="entry name" value="Fungal_trans"/>
    <property type="match status" value="1"/>
</dbReference>
<evidence type="ECO:0000256" key="2">
    <source>
        <dbReference type="ARBA" id="ARBA00022723"/>
    </source>
</evidence>
<dbReference type="SUPFAM" id="SSF57701">
    <property type="entry name" value="Zn2/Cys6 DNA-binding domain"/>
    <property type="match status" value="1"/>
</dbReference>
<keyword evidence="5" id="KW-0804">Transcription</keyword>
<dbReference type="PANTHER" id="PTHR31001">
    <property type="entry name" value="UNCHARACTERIZED TRANSCRIPTIONAL REGULATORY PROTEIN"/>
    <property type="match status" value="1"/>
</dbReference>
<evidence type="ECO:0000256" key="7">
    <source>
        <dbReference type="SAM" id="MobiDB-lite"/>
    </source>
</evidence>
<dbReference type="InterPro" id="IPR007219">
    <property type="entry name" value="XnlR_reg_dom"/>
</dbReference>
<dbReference type="InterPro" id="IPR036864">
    <property type="entry name" value="Zn2-C6_fun-type_DNA-bd_sf"/>
</dbReference>
<feature type="region of interest" description="Disordered" evidence="7">
    <location>
        <begin position="190"/>
        <end position="233"/>
    </location>
</feature>
<evidence type="ECO:0000256" key="1">
    <source>
        <dbReference type="ARBA" id="ARBA00004123"/>
    </source>
</evidence>
<evidence type="ECO:0000313" key="10">
    <source>
        <dbReference type="Proteomes" id="UP000185904"/>
    </source>
</evidence>
<reference evidence="9 10" key="1">
    <citation type="submission" date="2016-03" db="EMBL/GenBank/DDBJ databases">
        <title>The draft genome sequence of Fonsecaea nubica causative agent of cutaneous subcutaneous infection in human host.</title>
        <authorList>
            <person name="Costa F."/>
            <person name="Sybren D.H."/>
            <person name="Raittz R.T."/>
            <person name="Weiss V.A."/>
            <person name="Leao A.C."/>
            <person name="Gomes R."/>
            <person name="De Souza E.M."/>
            <person name="Pedrosa F.O."/>
            <person name="Steffens M.B."/>
            <person name="Bombassaro A."/>
            <person name="Tadra-Sfeir M.Z."/>
            <person name="Moreno L.F."/>
            <person name="Najafzadeh M.J."/>
            <person name="Felipe M.S."/>
            <person name="Teixeira M."/>
            <person name="Sun J."/>
            <person name="Xi L."/>
            <person name="Castro M.A."/>
            <person name="Vicente V.A."/>
        </authorList>
    </citation>
    <scope>NUCLEOTIDE SEQUENCE [LARGE SCALE GENOMIC DNA]</scope>
    <source>
        <strain evidence="9 10">CBS 269.64</strain>
    </source>
</reference>
<dbReference type="PANTHER" id="PTHR31001:SF50">
    <property type="entry name" value="ZN(II)2CYS6 TRANSCRIPTION FACTOR (EUROFUNG)"/>
    <property type="match status" value="1"/>
</dbReference>
<dbReference type="Pfam" id="PF00172">
    <property type="entry name" value="Zn_clus"/>
    <property type="match status" value="1"/>
</dbReference>
<feature type="compositionally biased region" description="Polar residues" evidence="7">
    <location>
        <begin position="671"/>
        <end position="682"/>
    </location>
</feature>
<evidence type="ECO:0000256" key="3">
    <source>
        <dbReference type="ARBA" id="ARBA00023015"/>
    </source>
</evidence>
<name>A0A178CJW0_9EURO</name>
<feature type="region of interest" description="Disordered" evidence="7">
    <location>
        <begin position="1"/>
        <end position="38"/>
    </location>
</feature>
<feature type="domain" description="Zn(2)-C6 fungal-type" evidence="8">
    <location>
        <begin position="45"/>
        <end position="74"/>
    </location>
</feature>
<dbReference type="GO" id="GO:0005634">
    <property type="term" value="C:nucleus"/>
    <property type="evidence" value="ECO:0007669"/>
    <property type="project" value="UniProtKB-SubCell"/>
</dbReference>
<feature type="compositionally biased region" description="Acidic residues" evidence="7">
    <location>
        <begin position="205"/>
        <end position="221"/>
    </location>
</feature>
<comment type="subcellular location">
    <subcellularLocation>
        <location evidence="1">Nucleus</location>
    </subcellularLocation>
</comment>
<dbReference type="InterPro" id="IPR001138">
    <property type="entry name" value="Zn2Cys6_DnaBD"/>
</dbReference>
<dbReference type="PROSITE" id="PS50048">
    <property type="entry name" value="ZN2_CY6_FUNGAL_2"/>
    <property type="match status" value="1"/>
</dbReference>
<sequence length="777" mass="87557">MDKAQGGQGNLEPATSSDQDQQQPPSQSGNLGGVEGTDNAIKSRSCFACRRRKVKCNKKQPCENCVKMQMPCNYPTTSRGKLLASSPELLRTIQSLAQAVHTLEPALRQRQIEPAPRPVSPRPIQQPGPQVSLPQSSSQQRMLPEAPSQLHTQPGVDVGREWVSATRTPDSAGGRLVRDQGKLTYVKESPWNALNLRPPGASVSESEDEDEDADEEGGEEDFVSKEEEPQPDYSFFLGLDPGPDNASSLQLPPEARMLLWSIFKENIDPMTKIVHVPTLEPRLVDAMRQDHRPSDSLEALCFAIFFGSVTSLSNEECQSLFSEDRSTLCSRFRLGVERALAKCKLVSTDDLEVLQAFVLYLVLLRNHSAQLSWKLTGLAARLGQSLGLHRSGDFGLPLFQLELRRRLWWQIAILEAPASEDSASEYTLLEVSSFDAQLPRNLDDKDLFPEMTDYPDRQETFTDTTFILLRCEITDIMRTMSDSRRYLVEMGKRLCDMSLQERHMWVQSCEQHLFLRYSRLCSPSSPLQWATQQLVSILTRKLRLHIQEPLQRHTTLTETERDRLFEDAVETLETTFKLRTDPRTQKWHWFFHSFNQWEALAYVLYCLCLQPLGKKAKRGWRAVEEMAVLRWNPMSSGIHREARQWRQTMRMMDQAKAQRRKALQAAKRRQSASVPSTGSGSASADVRGPPPNSVGGAVESASGSHEGAGGEMPYPALSFQQEQPLDDPARMSFSDHNALFWLDQHETDGDADQMPGLDFGEDIPDFTSADFNMGGFP</sequence>
<evidence type="ECO:0000259" key="8">
    <source>
        <dbReference type="PROSITE" id="PS50048"/>
    </source>
</evidence>
<evidence type="ECO:0000256" key="6">
    <source>
        <dbReference type="ARBA" id="ARBA00023242"/>
    </source>
</evidence>
<dbReference type="GeneID" id="34592479"/>
<dbReference type="InterPro" id="IPR050613">
    <property type="entry name" value="Sec_Metabolite_Reg"/>
</dbReference>
<evidence type="ECO:0000256" key="4">
    <source>
        <dbReference type="ARBA" id="ARBA00023125"/>
    </source>
</evidence>
<keyword evidence="2" id="KW-0479">Metal-binding</keyword>
<keyword evidence="10" id="KW-1185">Reference proteome</keyword>
<gene>
    <name evidence="9" type="ORF">AYO20_09079</name>
</gene>
<feature type="region of interest" description="Disordered" evidence="7">
    <location>
        <begin position="107"/>
        <end position="157"/>
    </location>
</feature>
<keyword evidence="6" id="KW-0539">Nucleus</keyword>
<dbReference type="Gene3D" id="4.10.240.10">
    <property type="entry name" value="Zn(2)-C6 fungal-type DNA-binding domain"/>
    <property type="match status" value="1"/>
</dbReference>
<dbReference type="AlphaFoldDB" id="A0A178CJW0"/>
<dbReference type="SMART" id="SM00906">
    <property type="entry name" value="Fungal_trans"/>
    <property type="match status" value="1"/>
</dbReference>
<feature type="compositionally biased region" description="Low complexity" evidence="7">
    <location>
        <begin position="16"/>
        <end position="28"/>
    </location>
</feature>
<dbReference type="PROSITE" id="PS00463">
    <property type="entry name" value="ZN2_CY6_FUNGAL_1"/>
    <property type="match status" value="1"/>
</dbReference>
<dbReference type="CDD" id="cd12148">
    <property type="entry name" value="fungal_TF_MHR"/>
    <property type="match status" value="1"/>
</dbReference>
<feature type="compositionally biased region" description="Pro residues" evidence="7">
    <location>
        <begin position="115"/>
        <end position="126"/>
    </location>
</feature>
<evidence type="ECO:0000256" key="5">
    <source>
        <dbReference type="ARBA" id="ARBA00023163"/>
    </source>
</evidence>
<keyword evidence="3" id="KW-0805">Transcription regulation</keyword>
<dbReference type="GO" id="GO:0006351">
    <property type="term" value="P:DNA-templated transcription"/>
    <property type="evidence" value="ECO:0007669"/>
    <property type="project" value="InterPro"/>
</dbReference>
<organism evidence="9 10">
    <name type="scientific">Fonsecaea nubica</name>
    <dbReference type="NCBI Taxonomy" id="856822"/>
    <lineage>
        <taxon>Eukaryota</taxon>
        <taxon>Fungi</taxon>
        <taxon>Dikarya</taxon>
        <taxon>Ascomycota</taxon>
        <taxon>Pezizomycotina</taxon>
        <taxon>Eurotiomycetes</taxon>
        <taxon>Chaetothyriomycetidae</taxon>
        <taxon>Chaetothyriales</taxon>
        <taxon>Herpotrichiellaceae</taxon>
        <taxon>Fonsecaea</taxon>
    </lineage>
</organism>
<feature type="region of interest" description="Disordered" evidence="7">
    <location>
        <begin position="649"/>
        <end position="715"/>
    </location>
</feature>
<dbReference type="Proteomes" id="UP000185904">
    <property type="component" value="Unassembled WGS sequence"/>
</dbReference>
<dbReference type="EMBL" id="LVCJ01000079">
    <property type="protein sequence ID" value="OAL29787.1"/>
    <property type="molecule type" value="Genomic_DNA"/>
</dbReference>
<accession>A0A178CJW0</accession>
<protein>
    <recommendedName>
        <fullName evidence="8">Zn(2)-C6 fungal-type domain-containing protein</fullName>
    </recommendedName>
</protein>
<dbReference type="GO" id="GO:0008270">
    <property type="term" value="F:zinc ion binding"/>
    <property type="evidence" value="ECO:0007669"/>
    <property type="project" value="InterPro"/>
</dbReference>
<dbReference type="OrthoDB" id="3989227at2759"/>